<protein>
    <submittedName>
        <fullName evidence="1">Uncharacterized protein</fullName>
    </submittedName>
</protein>
<evidence type="ECO:0000313" key="2">
    <source>
        <dbReference type="Proteomes" id="UP000485058"/>
    </source>
</evidence>
<dbReference type="AlphaFoldDB" id="A0A699ZDL4"/>
<sequence>MSCALCALCAMQLEEETAMVSQQRWQHRGAAPAKGEEYPALGFNLNAVRDRAPKAQAQLPVAQ</sequence>
<dbReference type="Proteomes" id="UP000485058">
    <property type="component" value="Unassembled WGS sequence"/>
</dbReference>
<dbReference type="EMBL" id="BLLF01001145">
    <property type="protein sequence ID" value="GFH17419.1"/>
    <property type="molecule type" value="Genomic_DNA"/>
</dbReference>
<evidence type="ECO:0000313" key="1">
    <source>
        <dbReference type="EMBL" id="GFH17419.1"/>
    </source>
</evidence>
<gene>
    <name evidence="1" type="ORF">HaLaN_14055</name>
</gene>
<organism evidence="1 2">
    <name type="scientific">Haematococcus lacustris</name>
    <name type="common">Green alga</name>
    <name type="synonym">Haematococcus pluvialis</name>
    <dbReference type="NCBI Taxonomy" id="44745"/>
    <lineage>
        <taxon>Eukaryota</taxon>
        <taxon>Viridiplantae</taxon>
        <taxon>Chlorophyta</taxon>
        <taxon>core chlorophytes</taxon>
        <taxon>Chlorophyceae</taxon>
        <taxon>CS clade</taxon>
        <taxon>Chlamydomonadales</taxon>
        <taxon>Haematococcaceae</taxon>
        <taxon>Haematococcus</taxon>
    </lineage>
</organism>
<accession>A0A699ZDL4</accession>
<name>A0A699ZDL4_HAELA</name>
<keyword evidence="2" id="KW-1185">Reference proteome</keyword>
<proteinExistence type="predicted"/>
<reference evidence="1 2" key="1">
    <citation type="submission" date="2020-02" db="EMBL/GenBank/DDBJ databases">
        <title>Draft genome sequence of Haematococcus lacustris strain NIES-144.</title>
        <authorList>
            <person name="Morimoto D."/>
            <person name="Nakagawa S."/>
            <person name="Yoshida T."/>
            <person name="Sawayama S."/>
        </authorList>
    </citation>
    <scope>NUCLEOTIDE SEQUENCE [LARGE SCALE GENOMIC DNA]</scope>
    <source>
        <strain evidence="1 2">NIES-144</strain>
    </source>
</reference>
<comment type="caution">
    <text evidence="1">The sequence shown here is derived from an EMBL/GenBank/DDBJ whole genome shotgun (WGS) entry which is preliminary data.</text>
</comment>